<name>A0A2N5SS44_9BASI</name>
<dbReference type="Proteomes" id="UP000235388">
    <property type="component" value="Unassembled WGS sequence"/>
</dbReference>
<dbReference type="STRING" id="200324.A0A2N5SS44"/>
<dbReference type="AlphaFoldDB" id="A0A2N5SS44"/>
<evidence type="ECO:0000313" key="4">
    <source>
        <dbReference type="Proteomes" id="UP000235388"/>
    </source>
</evidence>
<feature type="coiled-coil region" evidence="1">
    <location>
        <begin position="12"/>
        <end position="39"/>
    </location>
</feature>
<proteinExistence type="predicted"/>
<accession>A0A2N5SS44</accession>
<sequence length="551" mass="59109">MPSHLRNGKDLLFEQQMAAKQAAERAQQLQQRAEELHGAISSPRVIGQPSSIEPISAAKLTSTAKLTSVAKLTSAAELTSAAKLTSAAQDKLQRVADPSSANRDSVFNELSDPASHRSAAGGYPPVGYSLSPAALERLRCAREQQRDTHEVQQYGPAQHGANLPARPGNSPPVVFSRATALALVSKRSTPVPHPVERLQFAVTDGRALVPSMAGPMTPTPTLLLVPMSYTRANSCATGDMVLHPTGQYSHGTASFHVPGTYASPRPSGATKARSATPVAAAATTLGQQVDGTACSPWGNNTKYWTPARYPTACHSEALPSPVVLQDGGLLQTEAAHRSATSSTPSRPSPLRSAVPTKWETVQLPLLEEDPGSQQASRQTGSDKLKEQFEGPYPVLQVFNHGQSFELGLPDGNLQHPTFHIAKVKRFVSRAGVDETGQEDLQQNINRSNTAVQAVLKQPCSTGGRTGTVRPKREPTGWTDFSNWSRLVLCDRSQELIRQACPTRQKVLWLDSACLTTSQTRLFEHRSNCCVQPVNAGSASASFSGLPWTILH</sequence>
<gene>
    <name evidence="3" type="ORF">PCANC_15359</name>
</gene>
<protein>
    <submittedName>
        <fullName evidence="3">Uncharacterized protein</fullName>
    </submittedName>
</protein>
<dbReference type="EMBL" id="PGCJ01000880">
    <property type="protein sequence ID" value="PLW16054.1"/>
    <property type="molecule type" value="Genomic_DNA"/>
</dbReference>
<keyword evidence="1" id="KW-0175">Coiled coil</keyword>
<reference evidence="3 4" key="1">
    <citation type="submission" date="2017-11" db="EMBL/GenBank/DDBJ databases">
        <title>De novo assembly and phasing of dikaryotic genomes from two isolates of Puccinia coronata f. sp. avenae, the causal agent of oat crown rust.</title>
        <authorList>
            <person name="Miller M.E."/>
            <person name="Zhang Y."/>
            <person name="Omidvar V."/>
            <person name="Sperschneider J."/>
            <person name="Schwessinger B."/>
            <person name="Raley C."/>
            <person name="Palmer J.M."/>
            <person name="Garnica D."/>
            <person name="Upadhyaya N."/>
            <person name="Rathjen J."/>
            <person name="Taylor J.M."/>
            <person name="Park R.F."/>
            <person name="Dodds P.N."/>
            <person name="Hirsch C.D."/>
            <person name="Kianian S.F."/>
            <person name="Figueroa M."/>
        </authorList>
    </citation>
    <scope>NUCLEOTIDE SEQUENCE [LARGE SCALE GENOMIC DNA]</scope>
    <source>
        <strain evidence="3">12NC29</strain>
    </source>
</reference>
<keyword evidence="4" id="KW-1185">Reference proteome</keyword>
<organism evidence="3 4">
    <name type="scientific">Puccinia coronata f. sp. avenae</name>
    <dbReference type="NCBI Taxonomy" id="200324"/>
    <lineage>
        <taxon>Eukaryota</taxon>
        <taxon>Fungi</taxon>
        <taxon>Dikarya</taxon>
        <taxon>Basidiomycota</taxon>
        <taxon>Pucciniomycotina</taxon>
        <taxon>Pucciniomycetes</taxon>
        <taxon>Pucciniales</taxon>
        <taxon>Pucciniaceae</taxon>
        <taxon>Puccinia</taxon>
    </lineage>
</organism>
<feature type="region of interest" description="Disordered" evidence="2">
    <location>
        <begin position="333"/>
        <end position="355"/>
    </location>
</feature>
<feature type="compositionally biased region" description="Low complexity" evidence="2">
    <location>
        <begin position="337"/>
        <end position="353"/>
    </location>
</feature>
<evidence type="ECO:0000256" key="2">
    <source>
        <dbReference type="SAM" id="MobiDB-lite"/>
    </source>
</evidence>
<feature type="region of interest" description="Disordered" evidence="2">
    <location>
        <begin position="93"/>
        <end position="123"/>
    </location>
</feature>
<evidence type="ECO:0000256" key="1">
    <source>
        <dbReference type="SAM" id="Coils"/>
    </source>
</evidence>
<comment type="caution">
    <text evidence="3">The sequence shown here is derived from an EMBL/GenBank/DDBJ whole genome shotgun (WGS) entry which is preliminary data.</text>
</comment>
<evidence type="ECO:0000313" key="3">
    <source>
        <dbReference type="EMBL" id="PLW16054.1"/>
    </source>
</evidence>